<evidence type="ECO:0000313" key="3">
    <source>
        <dbReference type="EMBL" id="MBX34046.1"/>
    </source>
</evidence>
<sequence>MKTNSDGYGFVSISRLNVYGKCGVPEDARKVFDNMLDKNVFTWNSMIVSNDQNGFYEEAIRMFLDM</sequence>
<dbReference type="Pfam" id="PF01535">
    <property type="entry name" value="PPR"/>
    <property type="match status" value="2"/>
</dbReference>
<dbReference type="GO" id="GO:0003723">
    <property type="term" value="F:RNA binding"/>
    <property type="evidence" value="ECO:0007669"/>
    <property type="project" value="InterPro"/>
</dbReference>
<dbReference type="InterPro" id="IPR011990">
    <property type="entry name" value="TPR-like_helical_dom_sf"/>
</dbReference>
<accession>A0A2P2MV04</accession>
<feature type="repeat" description="PPR" evidence="2">
    <location>
        <begin position="39"/>
        <end position="66"/>
    </location>
</feature>
<reference evidence="3" key="1">
    <citation type="submission" date="2018-02" db="EMBL/GenBank/DDBJ databases">
        <title>Rhizophora mucronata_Transcriptome.</title>
        <authorList>
            <person name="Meera S.P."/>
            <person name="Sreeshan A."/>
            <person name="Augustine A."/>
        </authorList>
    </citation>
    <scope>NUCLEOTIDE SEQUENCE</scope>
    <source>
        <tissue evidence="3">Leaf</tissue>
    </source>
</reference>
<evidence type="ECO:0000256" key="2">
    <source>
        <dbReference type="PROSITE-ProRule" id="PRU00708"/>
    </source>
</evidence>
<evidence type="ECO:0000256" key="1">
    <source>
        <dbReference type="ARBA" id="ARBA00022737"/>
    </source>
</evidence>
<dbReference type="NCBIfam" id="TIGR00756">
    <property type="entry name" value="PPR"/>
    <property type="match status" value="1"/>
</dbReference>
<dbReference type="InterPro" id="IPR046960">
    <property type="entry name" value="PPR_At4g14850-like_plant"/>
</dbReference>
<name>A0A2P2MV04_RHIMU</name>
<dbReference type="GO" id="GO:0009451">
    <property type="term" value="P:RNA modification"/>
    <property type="evidence" value="ECO:0007669"/>
    <property type="project" value="InterPro"/>
</dbReference>
<protein>
    <recommendedName>
        <fullName evidence="4">Pentatricopeptide repeat-containing protein</fullName>
    </recommendedName>
</protein>
<dbReference type="Gene3D" id="1.25.40.10">
    <property type="entry name" value="Tetratricopeptide repeat domain"/>
    <property type="match status" value="1"/>
</dbReference>
<dbReference type="PANTHER" id="PTHR47926">
    <property type="entry name" value="PENTATRICOPEPTIDE REPEAT-CONTAINING PROTEIN"/>
    <property type="match status" value="1"/>
</dbReference>
<dbReference type="PROSITE" id="PS51375">
    <property type="entry name" value="PPR"/>
    <property type="match status" value="1"/>
</dbReference>
<proteinExistence type="predicted"/>
<evidence type="ECO:0008006" key="4">
    <source>
        <dbReference type="Google" id="ProtNLM"/>
    </source>
</evidence>
<dbReference type="EMBL" id="GGEC01053562">
    <property type="protein sequence ID" value="MBX34046.1"/>
    <property type="molecule type" value="Transcribed_RNA"/>
</dbReference>
<dbReference type="InterPro" id="IPR002885">
    <property type="entry name" value="PPR_rpt"/>
</dbReference>
<dbReference type="EMBL" id="GGEC01053563">
    <property type="protein sequence ID" value="MBX34047.1"/>
    <property type="molecule type" value="Transcribed_RNA"/>
</dbReference>
<dbReference type="AlphaFoldDB" id="A0A2P2MV04"/>
<keyword evidence="1" id="KW-0677">Repeat</keyword>
<organism evidence="3">
    <name type="scientific">Rhizophora mucronata</name>
    <name type="common">Asiatic mangrove</name>
    <dbReference type="NCBI Taxonomy" id="61149"/>
    <lineage>
        <taxon>Eukaryota</taxon>
        <taxon>Viridiplantae</taxon>
        <taxon>Streptophyta</taxon>
        <taxon>Embryophyta</taxon>
        <taxon>Tracheophyta</taxon>
        <taxon>Spermatophyta</taxon>
        <taxon>Magnoliopsida</taxon>
        <taxon>eudicotyledons</taxon>
        <taxon>Gunneridae</taxon>
        <taxon>Pentapetalae</taxon>
        <taxon>rosids</taxon>
        <taxon>fabids</taxon>
        <taxon>Malpighiales</taxon>
        <taxon>Rhizophoraceae</taxon>
        <taxon>Rhizophora</taxon>
    </lineage>
</organism>